<gene>
    <name evidence="1" type="ORF">SAMN05216571_103323</name>
</gene>
<sequence>MNKKHSRPVVYVFIGPEKTGTTTIFDLLPFDQVPLQKEMFNLSRRCDSNAELARIDAQLSVQNVAYIVEPTYFVSDCARQILSEISDRYEVHVIHTRRDPIDRMISHYLHHKAKGRVSDPEGAVASYPEIVGASHYDEHTKLWREVVEHFHVIDVTGGADLSTELTRLGITPSSSGAVQSNLRMAPRNFKLARLASKFWQVMIDLRLNKIVPSRLKNSAKARVYYGGQPVEVSDKERECLIRMLSTID</sequence>
<name>A0A1G7QLG0_9GAMM</name>
<dbReference type="InterPro" id="IPR027417">
    <property type="entry name" value="P-loop_NTPase"/>
</dbReference>
<reference evidence="1 2" key="1">
    <citation type="submission" date="2016-10" db="EMBL/GenBank/DDBJ databases">
        <authorList>
            <person name="de Groot N.N."/>
        </authorList>
    </citation>
    <scope>NUCLEOTIDE SEQUENCE [LARGE SCALE GENOMIC DNA]</scope>
    <source>
        <strain evidence="1 2">BH539</strain>
    </source>
</reference>
<dbReference type="SUPFAM" id="SSF52540">
    <property type="entry name" value="P-loop containing nucleoside triphosphate hydrolases"/>
    <property type="match status" value="1"/>
</dbReference>
<evidence type="ECO:0000313" key="2">
    <source>
        <dbReference type="Proteomes" id="UP000198641"/>
    </source>
</evidence>
<organism evidence="1 2">
    <name type="scientific">Onishia taeanensis</name>
    <dbReference type="NCBI Taxonomy" id="284577"/>
    <lineage>
        <taxon>Bacteria</taxon>
        <taxon>Pseudomonadati</taxon>
        <taxon>Pseudomonadota</taxon>
        <taxon>Gammaproteobacteria</taxon>
        <taxon>Oceanospirillales</taxon>
        <taxon>Halomonadaceae</taxon>
        <taxon>Onishia</taxon>
    </lineage>
</organism>
<dbReference type="EMBL" id="FNCI01000003">
    <property type="protein sequence ID" value="SDF99315.1"/>
    <property type="molecule type" value="Genomic_DNA"/>
</dbReference>
<protein>
    <recommendedName>
        <fullName evidence="3">Sulfotransferase family protein</fullName>
    </recommendedName>
</protein>
<evidence type="ECO:0008006" key="3">
    <source>
        <dbReference type="Google" id="ProtNLM"/>
    </source>
</evidence>
<dbReference type="Proteomes" id="UP000198641">
    <property type="component" value="Unassembled WGS sequence"/>
</dbReference>
<evidence type="ECO:0000313" key="1">
    <source>
        <dbReference type="EMBL" id="SDF99315.1"/>
    </source>
</evidence>
<dbReference type="OrthoDB" id="9075305at2"/>
<dbReference type="STRING" id="284577.SAMN05216571_103323"/>
<accession>A0A1G7QLG0</accession>
<proteinExistence type="predicted"/>
<dbReference type="AlphaFoldDB" id="A0A1G7QLG0"/>
<keyword evidence="2" id="KW-1185">Reference proteome</keyword>
<dbReference type="RefSeq" id="WP_092524213.1">
    <property type="nucleotide sequence ID" value="NZ_FNCI01000003.1"/>
</dbReference>
<dbReference type="Gene3D" id="3.40.50.300">
    <property type="entry name" value="P-loop containing nucleotide triphosphate hydrolases"/>
    <property type="match status" value="1"/>
</dbReference>